<dbReference type="PATRIC" id="fig|838561.3.peg.849"/>
<dbReference type="KEGG" id="smia:P344_04455"/>
<keyword evidence="1" id="KW-0472">Membrane</keyword>
<name>W0GLP0_9MOLU</name>
<keyword evidence="1" id="KW-0812">Transmembrane</keyword>
<dbReference type="HOGENOM" id="CLU_2901966_0_0_14"/>
<dbReference type="EMBL" id="CP006720">
    <property type="protein sequence ID" value="AHI58213.1"/>
    <property type="molecule type" value="Genomic_DNA"/>
</dbReference>
<dbReference type="RefSeq" id="WP_025317513.1">
    <property type="nucleotide sequence ID" value="NZ_CP002082.1"/>
</dbReference>
<organism evidence="2 3">
    <name type="scientific">Spiroplasma mirum ATCC 29335</name>
    <dbReference type="NCBI Taxonomy" id="838561"/>
    <lineage>
        <taxon>Bacteria</taxon>
        <taxon>Bacillati</taxon>
        <taxon>Mycoplasmatota</taxon>
        <taxon>Mollicutes</taxon>
        <taxon>Entomoplasmatales</taxon>
        <taxon>Spiroplasmataceae</taxon>
        <taxon>Spiroplasma</taxon>
    </lineage>
</organism>
<dbReference type="Proteomes" id="UP000019260">
    <property type="component" value="Chromosome"/>
</dbReference>
<reference evidence="2 3" key="1">
    <citation type="submission" date="2013-09" db="EMBL/GenBank/DDBJ databases">
        <title>Complete genome sequence of Spiroplasma mirum suckling mouse cataract agent.</title>
        <authorList>
            <person name="Landry C.A."/>
            <person name="Bastian F.O."/>
            <person name="Thune R.L."/>
        </authorList>
    </citation>
    <scope>NUCLEOTIDE SEQUENCE [LARGE SCALE GENOMIC DNA]</scope>
    <source>
        <strain evidence="2 3">SMCA</strain>
    </source>
</reference>
<dbReference type="OrthoDB" id="390354at2"/>
<evidence type="ECO:0000313" key="3">
    <source>
        <dbReference type="Proteomes" id="UP000019260"/>
    </source>
</evidence>
<keyword evidence="1" id="KW-1133">Transmembrane helix</keyword>
<gene>
    <name evidence="2" type="ORF">P344_04455</name>
</gene>
<dbReference type="KEGG" id="smir:SMM_0743"/>
<protein>
    <submittedName>
        <fullName evidence="2">Uncharacterized protein</fullName>
    </submittedName>
</protein>
<proteinExistence type="predicted"/>
<evidence type="ECO:0000313" key="2">
    <source>
        <dbReference type="EMBL" id="AHI58213.1"/>
    </source>
</evidence>
<dbReference type="STRING" id="838561.P344_04455"/>
<keyword evidence="3" id="KW-1185">Reference proteome</keyword>
<sequence length="62" mass="7171">MLTIIALTVLLVILICLGILFGFFIYKDLKRTEHTIELDQELAEHNLLEVDLESELEQETVK</sequence>
<dbReference type="AlphaFoldDB" id="W0GLP0"/>
<feature type="transmembrane region" description="Helical" evidence="1">
    <location>
        <begin position="6"/>
        <end position="26"/>
    </location>
</feature>
<accession>W0GLP0</accession>
<evidence type="ECO:0000256" key="1">
    <source>
        <dbReference type="SAM" id="Phobius"/>
    </source>
</evidence>